<keyword evidence="3" id="KW-0547">Nucleotide-binding</keyword>
<evidence type="ECO:0000256" key="1">
    <source>
        <dbReference type="ARBA" id="ARBA00005417"/>
    </source>
</evidence>
<dbReference type="InterPro" id="IPR027417">
    <property type="entry name" value="P-loop_NTPase"/>
</dbReference>
<accession>A0A7X9FRN1</accession>
<evidence type="ECO:0000256" key="4">
    <source>
        <dbReference type="ARBA" id="ARBA00022840"/>
    </source>
</evidence>
<reference evidence="6 7" key="1">
    <citation type="journal article" date="2020" name="Biotechnol. Biofuels">
        <title>New insights from the biogas microbiome by comprehensive genome-resolved metagenomics of nearly 1600 species originating from multiple anaerobic digesters.</title>
        <authorList>
            <person name="Campanaro S."/>
            <person name="Treu L."/>
            <person name="Rodriguez-R L.M."/>
            <person name="Kovalovszki A."/>
            <person name="Ziels R.M."/>
            <person name="Maus I."/>
            <person name="Zhu X."/>
            <person name="Kougias P.G."/>
            <person name="Basile A."/>
            <person name="Luo G."/>
            <person name="Schluter A."/>
            <person name="Konstantinidis K.T."/>
            <person name="Angelidaki I."/>
        </authorList>
    </citation>
    <scope>NUCLEOTIDE SEQUENCE [LARGE SCALE GENOMIC DNA]</scope>
    <source>
        <strain evidence="6">AS27yjCOA_65</strain>
    </source>
</reference>
<dbReference type="CDD" id="cd03230">
    <property type="entry name" value="ABC_DR_subfamily_A"/>
    <property type="match status" value="1"/>
</dbReference>
<dbReference type="SMART" id="SM00382">
    <property type="entry name" value="AAA"/>
    <property type="match status" value="1"/>
</dbReference>
<proteinExistence type="inferred from homology"/>
<protein>
    <submittedName>
        <fullName evidence="6">ATP-binding cassette domain-containing protein</fullName>
    </submittedName>
</protein>
<evidence type="ECO:0000313" key="6">
    <source>
        <dbReference type="EMBL" id="NMC63050.1"/>
    </source>
</evidence>
<organism evidence="6 7">
    <name type="scientific">SAR324 cluster bacterium</name>
    <dbReference type="NCBI Taxonomy" id="2024889"/>
    <lineage>
        <taxon>Bacteria</taxon>
        <taxon>Deltaproteobacteria</taxon>
        <taxon>SAR324 cluster</taxon>
    </lineage>
</organism>
<sequence length="236" mass="26084">MITVQNLAKRYGDVEAVRGLSFKAAKGEIVGFLGPNGAGKTTTLRMLTTYLPPSGGTATVAGYDIISQADEVRKHIGYLPENPPLYGEMTITEYLRFVARIKGVAARQINEKVEEAIEKCFIKDVRNRLCQHLSRGFRQRVGLAQALIHDPAVLILDEPTSGLDPKQIIDIRRMISNLAKEHTVILSTHILPEVQTVCQKVVIINGGTIALEAMLSELHKPLEEVFLECLKSENLN</sequence>
<name>A0A7X9FRN1_9DELT</name>
<comment type="caution">
    <text evidence="6">The sequence shown here is derived from an EMBL/GenBank/DDBJ whole genome shotgun (WGS) entry which is preliminary data.</text>
</comment>
<dbReference type="InterPro" id="IPR003439">
    <property type="entry name" value="ABC_transporter-like_ATP-bd"/>
</dbReference>
<dbReference type="PANTHER" id="PTHR43335">
    <property type="entry name" value="ABC TRANSPORTER, ATP-BINDING PROTEIN"/>
    <property type="match status" value="1"/>
</dbReference>
<dbReference type="GO" id="GO:0005524">
    <property type="term" value="F:ATP binding"/>
    <property type="evidence" value="ECO:0007669"/>
    <property type="project" value="UniProtKB-KW"/>
</dbReference>
<evidence type="ECO:0000313" key="7">
    <source>
        <dbReference type="Proteomes" id="UP000524246"/>
    </source>
</evidence>
<dbReference type="PANTHER" id="PTHR43335:SF4">
    <property type="entry name" value="ABC TRANSPORTER, ATP-BINDING PROTEIN"/>
    <property type="match status" value="1"/>
</dbReference>
<keyword evidence="4 6" id="KW-0067">ATP-binding</keyword>
<evidence type="ECO:0000256" key="3">
    <source>
        <dbReference type="ARBA" id="ARBA00022741"/>
    </source>
</evidence>
<gene>
    <name evidence="6" type="ORF">GYA55_07765</name>
</gene>
<dbReference type="EMBL" id="JAAZON010000341">
    <property type="protein sequence ID" value="NMC63050.1"/>
    <property type="molecule type" value="Genomic_DNA"/>
</dbReference>
<comment type="similarity">
    <text evidence="1">Belongs to the ABC transporter superfamily.</text>
</comment>
<dbReference type="PROSITE" id="PS50893">
    <property type="entry name" value="ABC_TRANSPORTER_2"/>
    <property type="match status" value="1"/>
</dbReference>
<dbReference type="Pfam" id="PF00005">
    <property type="entry name" value="ABC_tran"/>
    <property type="match status" value="1"/>
</dbReference>
<dbReference type="GO" id="GO:0016887">
    <property type="term" value="F:ATP hydrolysis activity"/>
    <property type="evidence" value="ECO:0007669"/>
    <property type="project" value="InterPro"/>
</dbReference>
<feature type="domain" description="ABC transporter" evidence="5">
    <location>
        <begin position="2"/>
        <end position="231"/>
    </location>
</feature>
<dbReference type="Proteomes" id="UP000524246">
    <property type="component" value="Unassembled WGS sequence"/>
</dbReference>
<keyword evidence="2" id="KW-0813">Transport</keyword>
<dbReference type="Gene3D" id="3.40.50.300">
    <property type="entry name" value="P-loop containing nucleotide triphosphate hydrolases"/>
    <property type="match status" value="1"/>
</dbReference>
<dbReference type="InterPro" id="IPR003593">
    <property type="entry name" value="AAA+_ATPase"/>
</dbReference>
<dbReference type="SUPFAM" id="SSF52540">
    <property type="entry name" value="P-loop containing nucleoside triphosphate hydrolases"/>
    <property type="match status" value="1"/>
</dbReference>
<evidence type="ECO:0000256" key="2">
    <source>
        <dbReference type="ARBA" id="ARBA00022448"/>
    </source>
</evidence>
<evidence type="ECO:0000259" key="5">
    <source>
        <dbReference type="PROSITE" id="PS50893"/>
    </source>
</evidence>
<dbReference type="AlphaFoldDB" id="A0A7X9FRN1"/>